<reference evidence="3 4" key="1">
    <citation type="journal article" date="2014" name="Nature">
        <title>An environmental bacterial taxon with a large and distinct metabolic repertoire.</title>
        <authorList>
            <person name="Wilson M.C."/>
            <person name="Mori T."/>
            <person name="Ruckert C."/>
            <person name="Uria A.R."/>
            <person name="Helf M.J."/>
            <person name="Takada K."/>
            <person name="Gernert C."/>
            <person name="Steffens U.A."/>
            <person name="Heycke N."/>
            <person name="Schmitt S."/>
            <person name="Rinke C."/>
            <person name="Helfrich E.J."/>
            <person name="Brachmann A.O."/>
            <person name="Gurgui C."/>
            <person name="Wakimoto T."/>
            <person name="Kracht M."/>
            <person name="Crusemann M."/>
            <person name="Hentschel U."/>
            <person name="Abe I."/>
            <person name="Matsunaga S."/>
            <person name="Kalinowski J."/>
            <person name="Takeyama H."/>
            <person name="Piel J."/>
        </authorList>
    </citation>
    <scope>NUCLEOTIDE SEQUENCE [LARGE SCALE GENOMIC DNA]</scope>
    <source>
        <strain evidence="4">TSY1</strain>
    </source>
</reference>
<dbReference type="InterPro" id="IPR020616">
    <property type="entry name" value="Thiolase_N"/>
</dbReference>
<gene>
    <name evidence="3" type="ORF">ETSY1_19110</name>
</gene>
<dbReference type="InterPro" id="IPR055140">
    <property type="entry name" value="Thiolase_C_2"/>
</dbReference>
<dbReference type="InterPro" id="IPR016039">
    <property type="entry name" value="Thiolase-like"/>
</dbReference>
<dbReference type="GO" id="GO:0003988">
    <property type="term" value="F:acetyl-CoA C-acyltransferase activity"/>
    <property type="evidence" value="ECO:0007669"/>
    <property type="project" value="UniProtKB-ARBA"/>
</dbReference>
<dbReference type="InterPro" id="IPR002155">
    <property type="entry name" value="Thiolase"/>
</dbReference>
<dbReference type="Gene3D" id="3.40.47.10">
    <property type="match status" value="1"/>
</dbReference>
<organism evidence="3 4">
    <name type="scientific">Entotheonella factor</name>
    <dbReference type="NCBI Taxonomy" id="1429438"/>
    <lineage>
        <taxon>Bacteria</taxon>
        <taxon>Pseudomonadati</taxon>
        <taxon>Nitrospinota/Tectimicrobiota group</taxon>
        <taxon>Candidatus Tectimicrobiota</taxon>
        <taxon>Candidatus Entotheonellia</taxon>
        <taxon>Candidatus Entotheonellales</taxon>
        <taxon>Candidatus Entotheonellaceae</taxon>
        <taxon>Candidatus Entotheonella</taxon>
    </lineage>
</organism>
<proteinExistence type="predicted"/>
<sequence>MKPMKPVYIAAQAVTPFIGKGNPNFIDKGHEEFGVRENPTLEDHIVGVVRKLVDDHQIDPTLIQRGYIGNFAGELFSHQAHLGAMVARADERLAGIGFARVEAACASGGVGIVNAIEAIQSGLDVVLVVGAEVQTTVRAREGADYLARAAHYATERAIDDFTFPALLARRAKAYKEAYGLSERDLAHFSVKAYDNANRNPMAHMCAVKMTLEQAEMASDRNPKILQNPNLHDHLKVSDCSQVSDGAAAVLLASEAGLQKLGRAMEDAVKLRSYGFCTNPLGEVKDLLELDTAAAAAGEAMRDANITPQDIQVAEVHDCFTIAELMMYEAIGLAEKGKGKELVLSGRTSLEGDIPVNTGGGLVGFGHPVGATGIKQAAEIYRQMKGQCEDYQVERELNLGLTANMGGDDRTVVSLVLENMS</sequence>
<feature type="domain" description="Thiolase C-terminal" evidence="2">
    <location>
        <begin position="281"/>
        <end position="417"/>
    </location>
</feature>
<dbReference type="Pfam" id="PF00108">
    <property type="entry name" value="Thiolase_N"/>
    <property type="match status" value="1"/>
</dbReference>
<accession>W4LK43</accession>
<dbReference type="EMBL" id="AZHW01000564">
    <property type="protein sequence ID" value="ETW98332.1"/>
    <property type="molecule type" value="Genomic_DNA"/>
</dbReference>
<dbReference type="SUPFAM" id="SSF53901">
    <property type="entry name" value="Thiolase-like"/>
    <property type="match status" value="1"/>
</dbReference>
<feature type="domain" description="Thiolase N-terminal" evidence="1">
    <location>
        <begin position="45"/>
        <end position="254"/>
    </location>
</feature>
<dbReference type="CDD" id="cd00829">
    <property type="entry name" value="SCP-x_thiolase"/>
    <property type="match status" value="1"/>
</dbReference>
<evidence type="ECO:0000259" key="1">
    <source>
        <dbReference type="Pfam" id="PF00108"/>
    </source>
</evidence>
<dbReference type="Pfam" id="PF22691">
    <property type="entry name" value="Thiolase_C_1"/>
    <property type="match status" value="1"/>
</dbReference>
<dbReference type="PIRSF" id="PIRSF000429">
    <property type="entry name" value="Ac-CoA_Ac_transf"/>
    <property type="match status" value="1"/>
</dbReference>
<evidence type="ECO:0000313" key="4">
    <source>
        <dbReference type="Proteomes" id="UP000019141"/>
    </source>
</evidence>
<name>W4LK43_ENTF1</name>
<dbReference type="HOGENOM" id="CLU_035425_4_0_7"/>
<evidence type="ECO:0000313" key="3">
    <source>
        <dbReference type="EMBL" id="ETW98332.1"/>
    </source>
</evidence>
<evidence type="ECO:0008006" key="5">
    <source>
        <dbReference type="Google" id="ProtNLM"/>
    </source>
</evidence>
<protein>
    <recommendedName>
        <fullName evidence="5">3-ketoacyl-CoA thiolase</fullName>
    </recommendedName>
</protein>
<evidence type="ECO:0000259" key="2">
    <source>
        <dbReference type="Pfam" id="PF22691"/>
    </source>
</evidence>
<dbReference type="Proteomes" id="UP000019141">
    <property type="component" value="Unassembled WGS sequence"/>
</dbReference>
<dbReference type="PANTHER" id="PTHR42870">
    <property type="entry name" value="ACETYL-COA C-ACETYLTRANSFERASE"/>
    <property type="match status" value="1"/>
</dbReference>
<dbReference type="PANTHER" id="PTHR42870:SF1">
    <property type="entry name" value="NON-SPECIFIC LIPID-TRANSFER PROTEIN-LIKE 2"/>
    <property type="match status" value="1"/>
</dbReference>
<keyword evidence="4" id="KW-1185">Reference proteome</keyword>
<comment type="caution">
    <text evidence="3">The sequence shown here is derived from an EMBL/GenBank/DDBJ whole genome shotgun (WGS) entry which is preliminary data.</text>
</comment>
<dbReference type="AlphaFoldDB" id="W4LK43"/>